<protein>
    <submittedName>
        <fullName evidence="1">Uncharacterized protein</fullName>
    </submittedName>
</protein>
<accession>A0A9W9QPP2</accession>
<reference evidence="1" key="2">
    <citation type="journal article" date="2023" name="IMA Fungus">
        <title>Comparative genomic study of the Penicillium genus elucidates a diverse pangenome and 15 lateral gene transfer events.</title>
        <authorList>
            <person name="Petersen C."/>
            <person name="Sorensen T."/>
            <person name="Nielsen M.R."/>
            <person name="Sondergaard T.E."/>
            <person name="Sorensen J.L."/>
            <person name="Fitzpatrick D.A."/>
            <person name="Frisvad J.C."/>
            <person name="Nielsen K.L."/>
        </authorList>
    </citation>
    <scope>NUCLEOTIDE SEQUENCE</scope>
    <source>
        <strain evidence="1">IBT 35673</strain>
    </source>
</reference>
<dbReference type="EMBL" id="JAPZBQ010000003">
    <property type="protein sequence ID" value="KAJ5338903.1"/>
    <property type="molecule type" value="Genomic_DNA"/>
</dbReference>
<comment type="caution">
    <text evidence="1">The sequence shown here is derived from an EMBL/GenBank/DDBJ whole genome shotgun (WGS) entry which is preliminary data.</text>
</comment>
<dbReference type="Proteomes" id="UP001147695">
    <property type="component" value="Unassembled WGS sequence"/>
</dbReference>
<sequence>MAKFLRYRKGDVSRNLAFMRTHRQIPFVVESFDESTILVLRNRVDPPSITNLIYDQVSGSM</sequence>
<evidence type="ECO:0000313" key="1">
    <source>
        <dbReference type="EMBL" id="KAJ5338903.1"/>
    </source>
</evidence>
<name>A0A9W9QPP2_PENBR</name>
<reference evidence="1" key="1">
    <citation type="submission" date="2022-12" db="EMBL/GenBank/DDBJ databases">
        <authorList>
            <person name="Petersen C."/>
        </authorList>
    </citation>
    <scope>NUCLEOTIDE SEQUENCE</scope>
    <source>
        <strain evidence="1">IBT 35673</strain>
    </source>
</reference>
<dbReference type="AlphaFoldDB" id="A0A9W9QPP2"/>
<organism evidence="1 2">
    <name type="scientific">Penicillium brevicompactum</name>
    <dbReference type="NCBI Taxonomy" id="5074"/>
    <lineage>
        <taxon>Eukaryota</taxon>
        <taxon>Fungi</taxon>
        <taxon>Dikarya</taxon>
        <taxon>Ascomycota</taxon>
        <taxon>Pezizomycotina</taxon>
        <taxon>Eurotiomycetes</taxon>
        <taxon>Eurotiomycetidae</taxon>
        <taxon>Eurotiales</taxon>
        <taxon>Aspergillaceae</taxon>
        <taxon>Penicillium</taxon>
    </lineage>
</organism>
<proteinExistence type="predicted"/>
<gene>
    <name evidence="1" type="ORF">N7452_005631</name>
</gene>
<evidence type="ECO:0000313" key="2">
    <source>
        <dbReference type="Proteomes" id="UP001147695"/>
    </source>
</evidence>